<protein>
    <submittedName>
        <fullName evidence="1">Uncharacterized protein</fullName>
    </submittedName>
</protein>
<name>A0A444YY81_ARAHY</name>
<sequence length="83" mass="8817">MMLGLPGHIGPEERRPVIPPLLGTGSGCCSVKPASRNALHSRSREALGLRPDYRAQLQLGVGRPTICPCKPDLARPEALVPSP</sequence>
<accession>A0A444YY81</accession>
<dbReference type="AntiFam" id="ANF00039">
    <property type="entry name" value="Antisense to SRP RNA"/>
</dbReference>
<keyword evidence="2" id="KW-1185">Reference proteome</keyword>
<evidence type="ECO:0000313" key="1">
    <source>
        <dbReference type="EMBL" id="RYR06897.1"/>
    </source>
</evidence>
<gene>
    <name evidence="1" type="ORF">Ahy_B05g074212</name>
</gene>
<dbReference type="Proteomes" id="UP000289738">
    <property type="component" value="Chromosome B05"/>
</dbReference>
<dbReference type="EMBL" id="SDMP01000015">
    <property type="protein sequence ID" value="RYR06897.1"/>
    <property type="molecule type" value="Genomic_DNA"/>
</dbReference>
<evidence type="ECO:0000313" key="2">
    <source>
        <dbReference type="Proteomes" id="UP000289738"/>
    </source>
</evidence>
<dbReference type="AlphaFoldDB" id="A0A444YY81"/>
<reference evidence="1 2" key="1">
    <citation type="submission" date="2019-01" db="EMBL/GenBank/DDBJ databases">
        <title>Sequencing of cultivated peanut Arachis hypogaea provides insights into genome evolution and oil improvement.</title>
        <authorList>
            <person name="Chen X."/>
        </authorList>
    </citation>
    <scope>NUCLEOTIDE SEQUENCE [LARGE SCALE GENOMIC DNA]</scope>
    <source>
        <strain evidence="2">cv. Fuhuasheng</strain>
        <tissue evidence="1">Leaves</tissue>
    </source>
</reference>
<proteinExistence type="predicted"/>
<organism evidence="1 2">
    <name type="scientific">Arachis hypogaea</name>
    <name type="common">Peanut</name>
    <dbReference type="NCBI Taxonomy" id="3818"/>
    <lineage>
        <taxon>Eukaryota</taxon>
        <taxon>Viridiplantae</taxon>
        <taxon>Streptophyta</taxon>
        <taxon>Embryophyta</taxon>
        <taxon>Tracheophyta</taxon>
        <taxon>Spermatophyta</taxon>
        <taxon>Magnoliopsida</taxon>
        <taxon>eudicotyledons</taxon>
        <taxon>Gunneridae</taxon>
        <taxon>Pentapetalae</taxon>
        <taxon>rosids</taxon>
        <taxon>fabids</taxon>
        <taxon>Fabales</taxon>
        <taxon>Fabaceae</taxon>
        <taxon>Papilionoideae</taxon>
        <taxon>50 kb inversion clade</taxon>
        <taxon>dalbergioids sensu lato</taxon>
        <taxon>Dalbergieae</taxon>
        <taxon>Pterocarpus clade</taxon>
        <taxon>Arachis</taxon>
    </lineage>
</organism>
<comment type="caution">
    <text evidence="1">The sequence shown here is derived from an EMBL/GenBank/DDBJ whole genome shotgun (WGS) entry which is preliminary data.</text>
</comment>